<dbReference type="InterPro" id="IPR001357">
    <property type="entry name" value="BRCT_dom"/>
</dbReference>
<feature type="compositionally biased region" description="Basic and acidic residues" evidence="2">
    <location>
        <begin position="84"/>
        <end position="96"/>
    </location>
</feature>
<evidence type="ECO:0000256" key="1">
    <source>
        <dbReference type="SAM" id="Coils"/>
    </source>
</evidence>
<protein>
    <recommendedName>
        <fullName evidence="3">BRCT domain-containing protein</fullName>
    </recommendedName>
</protein>
<accession>A0ABR2JCS8</accession>
<keyword evidence="1" id="KW-0175">Coiled coil</keyword>
<name>A0ABR2JCS8_9EUKA</name>
<dbReference type="SMART" id="SM00292">
    <property type="entry name" value="BRCT"/>
    <property type="match status" value="1"/>
</dbReference>
<dbReference type="Gene3D" id="3.40.50.10190">
    <property type="entry name" value="BRCT domain"/>
    <property type="match status" value="1"/>
</dbReference>
<proteinExistence type="predicted"/>
<comment type="caution">
    <text evidence="4">The sequence shown here is derived from an EMBL/GenBank/DDBJ whole genome shotgun (WGS) entry which is preliminary data.</text>
</comment>
<feature type="coiled-coil region" evidence="1">
    <location>
        <begin position="175"/>
        <end position="209"/>
    </location>
</feature>
<feature type="region of interest" description="Disordered" evidence="2">
    <location>
        <begin position="135"/>
        <end position="161"/>
    </location>
</feature>
<dbReference type="EMBL" id="JAPFFF010000012">
    <property type="protein sequence ID" value="KAK8875716.1"/>
    <property type="molecule type" value="Genomic_DNA"/>
</dbReference>
<organism evidence="4 5">
    <name type="scientific">Tritrichomonas musculus</name>
    <dbReference type="NCBI Taxonomy" id="1915356"/>
    <lineage>
        <taxon>Eukaryota</taxon>
        <taxon>Metamonada</taxon>
        <taxon>Parabasalia</taxon>
        <taxon>Tritrichomonadida</taxon>
        <taxon>Tritrichomonadidae</taxon>
        <taxon>Tritrichomonas</taxon>
    </lineage>
</organism>
<evidence type="ECO:0000259" key="3">
    <source>
        <dbReference type="PROSITE" id="PS50172"/>
    </source>
</evidence>
<evidence type="ECO:0000313" key="4">
    <source>
        <dbReference type="EMBL" id="KAK8875716.1"/>
    </source>
</evidence>
<gene>
    <name evidence="4" type="ORF">M9Y10_005891</name>
</gene>
<feature type="region of interest" description="Disordered" evidence="2">
    <location>
        <begin position="80"/>
        <end position="123"/>
    </location>
</feature>
<sequence length="322" mass="37678">MPIPNNSSKCLSGITFVIKCTFPALKRADAKKLIEQYGGKLASSVTKSTNIAIMGYDDEFTKNLEEARKKGIPITDQEGLFKFINDHDPTKKEENPKNPNDILEEKPNNQNNILEENSKNQNDILEENSKNQNDILEEKPNNQNDMLDENSKNQNDMLDEKPINNPEIKQYIECMQKLQSNLIDYLDDNNNVEEKYELLKSEIDDQKTAEDKYSLTNFLHLLSCIADNHHRESDFFSKIEQIILLIKEGIVSQFSKSEIFTIFKNNKRILLFLFTENILTFDKFIVEEIITDKYAERCYPQYFQLEMKPFLHEIKNNDEWLK</sequence>
<dbReference type="PROSITE" id="PS50172">
    <property type="entry name" value="BRCT"/>
    <property type="match status" value="1"/>
</dbReference>
<feature type="compositionally biased region" description="Polar residues" evidence="2">
    <location>
        <begin position="108"/>
        <end position="123"/>
    </location>
</feature>
<evidence type="ECO:0000313" key="5">
    <source>
        <dbReference type="Proteomes" id="UP001470230"/>
    </source>
</evidence>
<reference evidence="4 5" key="1">
    <citation type="submission" date="2024-04" db="EMBL/GenBank/DDBJ databases">
        <title>Tritrichomonas musculus Genome.</title>
        <authorList>
            <person name="Alves-Ferreira E."/>
            <person name="Grigg M."/>
            <person name="Lorenzi H."/>
            <person name="Galac M."/>
        </authorList>
    </citation>
    <scope>NUCLEOTIDE SEQUENCE [LARGE SCALE GENOMIC DNA]</scope>
    <source>
        <strain evidence="4 5">EAF2021</strain>
    </source>
</reference>
<feature type="domain" description="BRCT" evidence="3">
    <location>
        <begin position="6"/>
        <end position="84"/>
    </location>
</feature>
<dbReference type="InterPro" id="IPR036420">
    <property type="entry name" value="BRCT_dom_sf"/>
</dbReference>
<dbReference type="SUPFAM" id="SSF52113">
    <property type="entry name" value="BRCT domain"/>
    <property type="match status" value="1"/>
</dbReference>
<evidence type="ECO:0000256" key="2">
    <source>
        <dbReference type="SAM" id="MobiDB-lite"/>
    </source>
</evidence>
<dbReference type="Pfam" id="PF00533">
    <property type="entry name" value="BRCT"/>
    <property type="match status" value="1"/>
</dbReference>
<dbReference type="Proteomes" id="UP001470230">
    <property type="component" value="Unassembled WGS sequence"/>
</dbReference>
<keyword evidence="5" id="KW-1185">Reference proteome</keyword>